<dbReference type="RefSeq" id="XP_014177234.1">
    <property type="nucleotide sequence ID" value="XM_014321759.1"/>
</dbReference>
<dbReference type="PANTHER" id="PTHR31551">
    <property type="entry name" value="PRE-MRNA-SPLICING FACTOR CWF18"/>
    <property type="match status" value="1"/>
</dbReference>
<dbReference type="KEGG" id="tasa:A1Q1_04952"/>
<dbReference type="AlphaFoldDB" id="J5QBB0"/>
<dbReference type="InterPro" id="IPR013169">
    <property type="entry name" value="mRNA_splic_Cwf18-like"/>
</dbReference>
<comment type="caution">
    <text evidence="2">The sequence shown here is derived from an EMBL/GenBank/DDBJ whole genome shotgun (WGS) entry which is preliminary data.</text>
</comment>
<accession>J5QBB0</accession>
<sequence>MDTTLAATNALRNYDPETRTLRLRQPGESGEDTVEKAVDGLAEEIVAEDEARRAEELDLFNIQPQRVNADLKRDMSRRMGKLERRTNEAIATIFRQRLQAQRKGDDGPDLLAGISAAQRENDDATREDSDDE</sequence>
<feature type="compositionally biased region" description="Basic and acidic residues" evidence="1">
    <location>
        <begin position="119"/>
        <end position="132"/>
    </location>
</feature>
<evidence type="ECO:0000313" key="2">
    <source>
        <dbReference type="EMBL" id="EJT46463.1"/>
    </source>
</evidence>
<dbReference type="GO" id="GO:0071014">
    <property type="term" value="C:post-mRNA release spliceosomal complex"/>
    <property type="evidence" value="ECO:0007669"/>
    <property type="project" value="TreeGrafter"/>
</dbReference>
<proteinExistence type="predicted"/>
<evidence type="ECO:0000256" key="1">
    <source>
        <dbReference type="SAM" id="MobiDB-lite"/>
    </source>
</evidence>
<dbReference type="HOGENOM" id="CLU_091076_1_1_1"/>
<protein>
    <submittedName>
        <fullName evidence="2">Uncharacterized protein</fullName>
    </submittedName>
</protein>
<dbReference type="EMBL" id="ALBS01000291">
    <property type="protein sequence ID" value="EJT46463.1"/>
    <property type="molecule type" value="Genomic_DNA"/>
</dbReference>
<evidence type="ECO:0000313" key="3">
    <source>
        <dbReference type="Proteomes" id="UP000002748"/>
    </source>
</evidence>
<dbReference type="GO" id="GO:0005684">
    <property type="term" value="C:U2-type spliceosomal complex"/>
    <property type="evidence" value="ECO:0007669"/>
    <property type="project" value="TreeGrafter"/>
</dbReference>
<reference evidence="2 3" key="1">
    <citation type="journal article" date="2012" name="Eukaryot. Cell">
        <title>Draft genome sequence of CBS 2479, the standard type strain of Trichosporon asahii.</title>
        <authorList>
            <person name="Yang R.Y."/>
            <person name="Li H.T."/>
            <person name="Zhu H."/>
            <person name="Zhou G.P."/>
            <person name="Wang M."/>
            <person name="Wang L."/>
        </authorList>
    </citation>
    <scope>NUCLEOTIDE SEQUENCE [LARGE SCALE GENOMIC DNA]</scope>
    <source>
        <strain evidence="3">ATCC 90039 / CBS 2479 / JCM 2466 / KCTC 7840 / NCYC 2677 / UAMH 7654</strain>
    </source>
</reference>
<dbReference type="Pfam" id="PF08315">
    <property type="entry name" value="cwf18"/>
    <property type="match status" value="1"/>
</dbReference>
<dbReference type="VEuPathDB" id="FungiDB:A1Q1_04952"/>
<dbReference type="GeneID" id="25988464"/>
<dbReference type="OrthoDB" id="10261348at2759"/>
<feature type="region of interest" description="Disordered" evidence="1">
    <location>
        <begin position="98"/>
        <end position="132"/>
    </location>
</feature>
<organism evidence="2 3">
    <name type="scientific">Trichosporon asahii var. asahii (strain ATCC 90039 / CBS 2479 / JCM 2466 / KCTC 7840 / NBRC 103889/ NCYC 2677 / UAMH 7654)</name>
    <name type="common">Yeast</name>
    <dbReference type="NCBI Taxonomy" id="1186058"/>
    <lineage>
        <taxon>Eukaryota</taxon>
        <taxon>Fungi</taxon>
        <taxon>Dikarya</taxon>
        <taxon>Basidiomycota</taxon>
        <taxon>Agaricomycotina</taxon>
        <taxon>Tremellomycetes</taxon>
        <taxon>Trichosporonales</taxon>
        <taxon>Trichosporonaceae</taxon>
        <taxon>Trichosporon</taxon>
    </lineage>
</organism>
<gene>
    <name evidence="2" type="ORF">A1Q1_04952</name>
</gene>
<dbReference type="Proteomes" id="UP000002748">
    <property type="component" value="Unassembled WGS sequence"/>
</dbReference>
<name>J5QBB0_TRIAS</name>
<dbReference type="PANTHER" id="PTHR31551:SF1">
    <property type="entry name" value="COILED-COIL DOMAIN-CONTAINING PROTEIN 12"/>
    <property type="match status" value="1"/>
</dbReference>